<evidence type="ECO:0000256" key="1">
    <source>
        <dbReference type="SAM" id="MobiDB-lite"/>
    </source>
</evidence>
<proteinExistence type="predicted"/>
<evidence type="ECO:0000313" key="2">
    <source>
        <dbReference type="EMBL" id="KAF2403311.1"/>
    </source>
</evidence>
<organism evidence="2 3">
    <name type="scientific">Trichodelitschia bisporula</name>
    <dbReference type="NCBI Taxonomy" id="703511"/>
    <lineage>
        <taxon>Eukaryota</taxon>
        <taxon>Fungi</taxon>
        <taxon>Dikarya</taxon>
        <taxon>Ascomycota</taxon>
        <taxon>Pezizomycotina</taxon>
        <taxon>Dothideomycetes</taxon>
        <taxon>Dothideomycetes incertae sedis</taxon>
        <taxon>Phaeotrichales</taxon>
        <taxon>Phaeotrichaceae</taxon>
        <taxon>Trichodelitschia</taxon>
    </lineage>
</organism>
<gene>
    <name evidence="2" type="ORF">EJ06DRAFT_272136</name>
</gene>
<evidence type="ECO:0000313" key="3">
    <source>
        <dbReference type="Proteomes" id="UP000799640"/>
    </source>
</evidence>
<name>A0A6G1I554_9PEZI</name>
<dbReference type="AlphaFoldDB" id="A0A6G1I554"/>
<sequence>MCASSQPAAPKWVGRCLKVSLTRGPAGRPCAASLPNTALVPCHSARRRTRKTWPRFWPSALRQRGNFRPLSHFLATTTDSVWTKPAERRSKSTRSAVLDQRGTVEDRCNIPPTAGW</sequence>
<protein>
    <submittedName>
        <fullName evidence="2">Uncharacterized protein</fullName>
    </submittedName>
</protein>
<keyword evidence="3" id="KW-1185">Reference proteome</keyword>
<dbReference type="EMBL" id="ML996689">
    <property type="protein sequence ID" value="KAF2403311.1"/>
    <property type="molecule type" value="Genomic_DNA"/>
</dbReference>
<feature type="region of interest" description="Disordered" evidence="1">
    <location>
        <begin position="84"/>
        <end position="116"/>
    </location>
</feature>
<dbReference type="Proteomes" id="UP000799640">
    <property type="component" value="Unassembled WGS sequence"/>
</dbReference>
<accession>A0A6G1I554</accession>
<reference evidence="2" key="1">
    <citation type="journal article" date="2020" name="Stud. Mycol.">
        <title>101 Dothideomycetes genomes: a test case for predicting lifestyles and emergence of pathogens.</title>
        <authorList>
            <person name="Haridas S."/>
            <person name="Albert R."/>
            <person name="Binder M."/>
            <person name="Bloem J."/>
            <person name="Labutti K."/>
            <person name="Salamov A."/>
            <person name="Andreopoulos B."/>
            <person name="Baker S."/>
            <person name="Barry K."/>
            <person name="Bills G."/>
            <person name="Bluhm B."/>
            <person name="Cannon C."/>
            <person name="Castanera R."/>
            <person name="Culley D."/>
            <person name="Daum C."/>
            <person name="Ezra D."/>
            <person name="Gonzalez J."/>
            <person name="Henrissat B."/>
            <person name="Kuo A."/>
            <person name="Liang C."/>
            <person name="Lipzen A."/>
            <person name="Lutzoni F."/>
            <person name="Magnuson J."/>
            <person name="Mondo S."/>
            <person name="Nolan M."/>
            <person name="Ohm R."/>
            <person name="Pangilinan J."/>
            <person name="Park H.-J."/>
            <person name="Ramirez L."/>
            <person name="Alfaro M."/>
            <person name="Sun H."/>
            <person name="Tritt A."/>
            <person name="Yoshinaga Y."/>
            <person name="Zwiers L.-H."/>
            <person name="Turgeon B."/>
            <person name="Goodwin S."/>
            <person name="Spatafora J."/>
            <person name="Crous P."/>
            <person name="Grigoriev I."/>
        </authorList>
    </citation>
    <scope>NUCLEOTIDE SEQUENCE</scope>
    <source>
        <strain evidence="2">CBS 262.69</strain>
    </source>
</reference>